<evidence type="ECO:0000313" key="3">
    <source>
        <dbReference type="Proteomes" id="UP000283295"/>
    </source>
</evidence>
<dbReference type="Pfam" id="PF19615">
    <property type="entry name" value="DUF6120"/>
    <property type="match status" value="1"/>
</dbReference>
<evidence type="ECO:0000256" key="1">
    <source>
        <dbReference type="SAM" id="Phobius"/>
    </source>
</evidence>
<gene>
    <name evidence="2" type="ORF">DWX94_04920</name>
</gene>
<dbReference type="OrthoDB" id="3077407at2"/>
<evidence type="ECO:0000313" key="2">
    <source>
        <dbReference type="EMBL" id="RGS43233.1"/>
    </source>
</evidence>
<feature type="transmembrane region" description="Helical" evidence="1">
    <location>
        <begin position="90"/>
        <end position="113"/>
    </location>
</feature>
<dbReference type="EMBL" id="QRVK01000008">
    <property type="protein sequence ID" value="RGS43233.1"/>
    <property type="molecule type" value="Genomic_DNA"/>
</dbReference>
<protein>
    <recommendedName>
        <fullName evidence="4">DUF1700 domain-containing protein</fullName>
    </recommendedName>
</protein>
<proteinExistence type="predicted"/>
<sequence length="160" mass="18573">MKTDLQFKEDSKLIHEYLKAIKKKLRPHTKAEKKYLTKLKNAMYDYAESSGDKPITMEELIEKFGEPKECANQYNVEFDTTHPDSKSKRLTAVVISLVLFIALIITICFTIFLRSEFEDSRNSEISKIESKTIIIQEQTTTETDYQESRKITPVSQPTIK</sequence>
<dbReference type="AlphaFoldDB" id="A0A412IT02"/>
<dbReference type="InterPro" id="IPR046123">
    <property type="entry name" value="DUF6120"/>
</dbReference>
<evidence type="ECO:0008006" key="4">
    <source>
        <dbReference type="Google" id="ProtNLM"/>
    </source>
</evidence>
<keyword evidence="1" id="KW-0812">Transmembrane</keyword>
<comment type="caution">
    <text evidence="2">The sequence shown here is derived from an EMBL/GenBank/DDBJ whole genome shotgun (WGS) entry which is preliminary data.</text>
</comment>
<dbReference type="Proteomes" id="UP000283295">
    <property type="component" value="Unassembled WGS sequence"/>
</dbReference>
<accession>A0A412IT02</accession>
<keyword evidence="1" id="KW-0472">Membrane</keyword>
<reference evidence="2 3" key="1">
    <citation type="submission" date="2018-08" db="EMBL/GenBank/DDBJ databases">
        <title>A genome reference for cultivated species of the human gut microbiota.</title>
        <authorList>
            <person name="Zou Y."/>
            <person name="Xue W."/>
            <person name="Luo G."/>
        </authorList>
    </citation>
    <scope>NUCLEOTIDE SEQUENCE [LARGE SCALE GENOMIC DNA]</scope>
    <source>
        <strain evidence="2 3">AF22-21</strain>
    </source>
</reference>
<organism evidence="2 3">
    <name type="scientific">Coprococcus eutactus</name>
    <dbReference type="NCBI Taxonomy" id="33043"/>
    <lineage>
        <taxon>Bacteria</taxon>
        <taxon>Bacillati</taxon>
        <taxon>Bacillota</taxon>
        <taxon>Clostridia</taxon>
        <taxon>Lachnospirales</taxon>
        <taxon>Lachnospiraceae</taxon>
        <taxon>Coprococcus</taxon>
    </lineage>
</organism>
<keyword evidence="1" id="KW-1133">Transmembrane helix</keyword>
<name>A0A412IT02_9FIRM</name>